<keyword evidence="2" id="KW-0378">Hydrolase</keyword>
<accession>A4X2U7</accession>
<feature type="region of interest" description="Disordered" evidence="1">
    <location>
        <begin position="228"/>
        <end position="292"/>
    </location>
</feature>
<dbReference type="PANTHER" id="PTHR43434">
    <property type="entry name" value="PHOSPHOGLYCOLATE PHOSPHATASE"/>
    <property type="match status" value="1"/>
</dbReference>
<name>A4X2U7_SALTO</name>
<keyword evidence="3" id="KW-1185">Reference proteome</keyword>
<dbReference type="Pfam" id="PF00702">
    <property type="entry name" value="Hydrolase"/>
    <property type="match status" value="1"/>
</dbReference>
<dbReference type="SUPFAM" id="SSF56784">
    <property type="entry name" value="HAD-like"/>
    <property type="match status" value="1"/>
</dbReference>
<dbReference type="AlphaFoldDB" id="A4X2U7"/>
<dbReference type="GO" id="GO:0006281">
    <property type="term" value="P:DNA repair"/>
    <property type="evidence" value="ECO:0007669"/>
    <property type="project" value="TreeGrafter"/>
</dbReference>
<feature type="compositionally biased region" description="Basic and acidic residues" evidence="1">
    <location>
        <begin position="283"/>
        <end position="292"/>
    </location>
</feature>
<dbReference type="NCBIfam" id="TIGR01509">
    <property type="entry name" value="HAD-SF-IA-v3"/>
    <property type="match status" value="1"/>
</dbReference>
<evidence type="ECO:0000256" key="1">
    <source>
        <dbReference type="SAM" id="MobiDB-lite"/>
    </source>
</evidence>
<dbReference type="PRINTS" id="PR00413">
    <property type="entry name" value="HADHALOGNASE"/>
</dbReference>
<dbReference type="EMBL" id="CP000667">
    <property type="protein sequence ID" value="ABP53197.1"/>
    <property type="molecule type" value="Genomic_DNA"/>
</dbReference>
<organism evidence="2 3">
    <name type="scientific">Salinispora tropica (strain ATCC BAA-916 / DSM 44818 / JCM 13857 / NBRC 105044 / CNB-440)</name>
    <dbReference type="NCBI Taxonomy" id="369723"/>
    <lineage>
        <taxon>Bacteria</taxon>
        <taxon>Bacillati</taxon>
        <taxon>Actinomycetota</taxon>
        <taxon>Actinomycetes</taxon>
        <taxon>Micromonosporales</taxon>
        <taxon>Micromonosporaceae</taxon>
        <taxon>Salinispora</taxon>
    </lineage>
</organism>
<dbReference type="PANTHER" id="PTHR43434:SF1">
    <property type="entry name" value="PHOSPHOGLYCOLATE PHOSPHATASE"/>
    <property type="match status" value="1"/>
</dbReference>
<dbReference type="GO" id="GO:0008967">
    <property type="term" value="F:phosphoglycolate phosphatase activity"/>
    <property type="evidence" value="ECO:0007669"/>
    <property type="project" value="TreeGrafter"/>
</dbReference>
<reference evidence="3" key="1">
    <citation type="journal article" date="2007" name="Proc. Natl. Acad. Sci. U.S.A.">
        <title>Genome sequencing reveals complex secondary metabolome in the marine actinomycete Salinispora tropica.</title>
        <authorList>
            <person name="Udwary D.W."/>
            <person name="Zeigler L."/>
            <person name="Asolkar R.N."/>
            <person name="Singan V."/>
            <person name="Lapidus A."/>
            <person name="Fenical W."/>
            <person name="Jensen P.R."/>
            <person name="Moore B.S."/>
        </authorList>
    </citation>
    <scope>NUCLEOTIDE SEQUENCE [LARGE SCALE GENOMIC DNA]</scope>
    <source>
        <strain evidence="3">ATCC BAA-916 / DSM 44818 / CNB-440</strain>
    </source>
</reference>
<dbReference type="KEGG" id="stp:Strop_0720"/>
<dbReference type="HOGENOM" id="CLU_045011_20_0_11"/>
<dbReference type="eggNOG" id="COG1011">
    <property type="taxonomic scope" value="Bacteria"/>
</dbReference>
<dbReference type="InterPro" id="IPR006439">
    <property type="entry name" value="HAD-SF_hydro_IA"/>
</dbReference>
<dbReference type="NCBIfam" id="TIGR01549">
    <property type="entry name" value="HAD-SF-IA-v1"/>
    <property type="match status" value="1"/>
</dbReference>
<dbReference type="Gene3D" id="3.40.50.1000">
    <property type="entry name" value="HAD superfamily/HAD-like"/>
    <property type="match status" value="1"/>
</dbReference>
<protein>
    <submittedName>
        <fullName evidence="2">HAD-superfamily hydrolase, subfamily IA, variant 3</fullName>
    </submittedName>
</protein>
<dbReference type="SFLD" id="SFLDS00003">
    <property type="entry name" value="Haloacid_Dehalogenase"/>
    <property type="match status" value="1"/>
</dbReference>
<gene>
    <name evidence="2" type="ordered locus">Strop_0720</name>
</gene>
<evidence type="ECO:0000313" key="3">
    <source>
        <dbReference type="Proteomes" id="UP000000235"/>
    </source>
</evidence>
<dbReference type="Proteomes" id="UP000000235">
    <property type="component" value="Chromosome"/>
</dbReference>
<dbReference type="InterPro" id="IPR023214">
    <property type="entry name" value="HAD_sf"/>
</dbReference>
<evidence type="ECO:0000313" key="2">
    <source>
        <dbReference type="EMBL" id="ABP53197.1"/>
    </source>
</evidence>
<dbReference type="SFLD" id="SFLDG01129">
    <property type="entry name" value="C1.5:_HAD__Beta-PGM__Phosphata"/>
    <property type="match status" value="1"/>
</dbReference>
<sequence>MPRIQAVLFDFFGTLTRAVQRGSAHRTMAELLGCPPEVFVKVLDRTYYQRATGALGTAEATLRWVCEQAGVRPSTAALRSAVIARFRAIRADTRLRTEAVPTLAALRQRGLRIGLVSDCTHELPAFLPQLPIDPLLDVRVLSVQFGRCKPDPELYRAACRQLGLTPAACLYVGDGGSQELTGAERAGLHAVRLAAPDLAGHLTFNPDAGWTGPELTSLAGVVDVIDRADAGPPRMTDPDPHHQPAEVSAVGRGAAGTAYGLPEPPPPGEAAGPATWWGVPSRPADRRRERGG</sequence>
<proteinExistence type="predicted"/>
<dbReference type="InterPro" id="IPR050155">
    <property type="entry name" value="HAD-like_hydrolase_sf"/>
</dbReference>
<dbReference type="InterPro" id="IPR036412">
    <property type="entry name" value="HAD-like_sf"/>
</dbReference>
<dbReference type="STRING" id="369723.Strop_0720"/>
<dbReference type="PATRIC" id="fig|369723.5.peg.728"/>